<dbReference type="EMBL" id="UGWI01000001">
    <property type="protein sequence ID" value="SUF39122.1"/>
    <property type="molecule type" value="Genomic_DNA"/>
</dbReference>
<gene>
    <name evidence="4" type="primary">wapA_7</name>
    <name evidence="4" type="ORF">NCTC9854_03471</name>
</gene>
<dbReference type="Pfam" id="PF03527">
    <property type="entry name" value="RHS"/>
    <property type="match status" value="1"/>
</dbReference>
<protein>
    <submittedName>
        <fullName evidence="4">Core protein</fullName>
    </submittedName>
</protein>
<dbReference type="PANTHER" id="PTHR32305">
    <property type="match status" value="1"/>
</dbReference>
<dbReference type="InterPro" id="IPR001826">
    <property type="entry name" value="RHS"/>
</dbReference>
<evidence type="ECO:0000256" key="2">
    <source>
        <dbReference type="SAM" id="MobiDB-lite"/>
    </source>
</evidence>
<dbReference type="InterPro" id="IPR050708">
    <property type="entry name" value="T6SS_VgrG/RHS"/>
</dbReference>
<evidence type="ECO:0000259" key="3">
    <source>
        <dbReference type="Pfam" id="PF03527"/>
    </source>
</evidence>
<evidence type="ECO:0000256" key="1">
    <source>
        <dbReference type="ARBA" id="ARBA00009455"/>
    </source>
</evidence>
<proteinExistence type="inferred from homology"/>
<dbReference type="Proteomes" id="UP000254773">
    <property type="component" value="Unassembled WGS sequence"/>
</dbReference>
<comment type="similarity">
    <text evidence="1">Belongs to the RHS family.</text>
</comment>
<sequence>METGTEALATTRPQRSLAEKLRQEGNEDGTEMAFPAELVHRLDRLENELRRNAVSEESRKWLAQCGLTAEQMAGQLDAQMEPERTVHLYHCDHRGLPVALINSEGVRDWSAEYDVWGNRLKEDNPQKLAQLIRLPGQQYDDETGLYYNRYRYYNPEQGRYISQDPIGLRGGWNLYTYPLNPVSGTDPLGLFVPLVIAGYYISAEVVALASSGLAAVTAALSTPSGQQVVQNAANAISNTYYQIASQAMIENPGLLAFVTGQTATGRSLVDSGNVMADSYQSIFSDPCGAFASVFGDDESVNNTGGDQLAPQLPGDTGGDQLPPPLTDNTGHDGGINGTDSTLPGYGEDPVDLGPNDTGYPQDNIDIPNVMTSNGADRSQKYSSNWATADLDEAIKKFAGENPIINVTDKGKRIYTNPDTSIQVVEDMKGKYFRIYDPNHSGKRAYMDVDGNIPNNKMENGKETGRSQGEYNEVTHFNIGWRK</sequence>
<feature type="domain" description="RHS protein conserved region" evidence="3">
    <location>
        <begin position="86"/>
        <end position="122"/>
    </location>
</feature>
<dbReference type="NCBIfam" id="TIGR03696">
    <property type="entry name" value="Rhs_assc_core"/>
    <property type="match status" value="1"/>
</dbReference>
<dbReference type="PANTHER" id="PTHR32305:SF15">
    <property type="entry name" value="PROTEIN RHSA-RELATED"/>
    <property type="match status" value="1"/>
</dbReference>
<dbReference type="AlphaFoldDB" id="A0A379QCY0"/>
<evidence type="ECO:0000313" key="4">
    <source>
        <dbReference type="EMBL" id="SUF39122.1"/>
    </source>
</evidence>
<reference evidence="4 5" key="1">
    <citation type="submission" date="2018-06" db="EMBL/GenBank/DDBJ databases">
        <authorList>
            <consortium name="Pathogen Informatics"/>
            <person name="Doyle S."/>
        </authorList>
    </citation>
    <scope>NUCLEOTIDE SEQUENCE [LARGE SCALE GENOMIC DNA]</scope>
    <source>
        <strain evidence="4 5">NCTC9854</strain>
    </source>
</reference>
<organism evidence="4 5">
    <name type="scientific">Salmonella enterica</name>
    <name type="common">Salmonella choleraesuis</name>
    <dbReference type="NCBI Taxonomy" id="28901"/>
    <lineage>
        <taxon>Bacteria</taxon>
        <taxon>Pseudomonadati</taxon>
        <taxon>Pseudomonadota</taxon>
        <taxon>Gammaproteobacteria</taxon>
        <taxon>Enterobacterales</taxon>
        <taxon>Enterobacteriaceae</taxon>
        <taxon>Salmonella</taxon>
    </lineage>
</organism>
<evidence type="ECO:0000313" key="5">
    <source>
        <dbReference type="Proteomes" id="UP000254773"/>
    </source>
</evidence>
<dbReference type="Gene3D" id="2.180.10.10">
    <property type="entry name" value="RHS repeat-associated core"/>
    <property type="match status" value="1"/>
</dbReference>
<feature type="region of interest" description="Disordered" evidence="2">
    <location>
        <begin position="300"/>
        <end position="344"/>
    </location>
</feature>
<dbReference type="InterPro" id="IPR022385">
    <property type="entry name" value="Rhs_assc_core"/>
</dbReference>
<accession>A0A379QCY0</accession>
<name>A0A379QCY0_SALER</name>
<dbReference type="PRINTS" id="PR00394">
    <property type="entry name" value="RHSPROTEIN"/>
</dbReference>